<gene>
    <name evidence="1" type="ORF">NHN17_25430</name>
</gene>
<comment type="caution">
    <text evidence="1">The sequence shown here is derived from an EMBL/GenBank/DDBJ whole genome shotgun (WGS) entry which is preliminary data.</text>
</comment>
<name>A0ABT1NB65_9GAMM</name>
<protein>
    <submittedName>
        <fullName evidence="1">Uncharacterized protein</fullName>
    </submittedName>
</protein>
<evidence type="ECO:0000313" key="2">
    <source>
        <dbReference type="Proteomes" id="UP001524460"/>
    </source>
</evidence>
<dbReference type="EMBL" id="JANEYT010000155">
    <property type="protein sequence ID" value="MCQ1061362.1"/>
    <property type="molecule type" value="Genomic_DNA"/>
</dbReference>
<reference evidence="1 2" key="1">
    <citation type="submission" date="2022-07" db="EMBL/GenBank/DDBJ databases">
        <title>Photobacterium pectinilyticum sp. nov., a marine bacterium isolated from surface seawater of Qingdao offshore.</title>
        <authorList>
            <person name="Wang X."/>
        </authorList>
    </citation>
    <scope>NUCLEOTIDE SEQUENCE [LARGE SCALE GENOMIC DNA]</scope>
    <source>
        <strain evidence="1 2">ZSDE20</strain>
    </source>
</reference>
<sequence>MVLSSVFANGFSTSNRITQQLNFDSQFHDLNQFIRNDLRRAGFAIEGTRAGAVKWKDSPQTVFVNAARDCLAYAYEYTDGGVDKVHYSSLYLNDSSELKLYTKQKSITEPPKNITAACTGGEVISVSSEIQLASFVVDISLFPAIAVAMSASSPVNGAQDSSQLNVTVVN</sequence>
<dbReference type="RefSeq" id="WP_255045480.1">
    <property type="nucleotide sequence ID" value="NZ_JANEYT010000155.1"/>
</dbReference>
<dbReference type="Proteomes" id="UP001524460">
    <property type="component" value="Unassembled WGS sequence"/>
</dbReference>
<evidence type="ECO:0000313" key="1">
    <source>
        <dbReference type="EMBL" id="MCQ1061362.1"/>
    </source>
</evidence>
<organism evidence="1 2">
    <name type="scientific">Photobacterium pectinilyticum</name>
    <dbReference type="NCBI Taxonomy" id="2906793"/>
    <lineage>
        <taxon>Bacteria</taxon>
        <taxon>Pseudomonadati</taxon>
        <taxon>Pseudomonadota</taxon>
        <taxon>Gammaproteobacteria</taxon>
        <taxon>Vibrionales</taxon>
        <taxon>Vibrionaceae</taxon>
        <taxon>Photobacterium</taxon>
    </lineage>
</organism>
<keyword evidence="2" id="KW-1185">Reference proteome</keyword>
<accession>A0ABT1NB65</accession>
<proteinExistence type="predicted"/>